<sequence>MCQLKPSYFAALSEYAKVLEQKAAILKNYETGGFDEGLFDIYNEKLSKAGAFIIRERFRYIGLLNEAAQVFHHDISSGKERLYVNYIPSPKIEEGFTVQEGAAILFREFSMVKKREIITGLCLAGPHRDNLEFTINQKDARLFCSQGQQRSCVLSLKLAECELFKAEFSQYPVLLLDDIMSELDHSRQDYIINQIRGKQVIITCCGEELFAPVGSKAIFVIKEGRIQKEE</sequence>
<protein>
    <submittedName>
        <fullName evidence="6">DNA replication and repair protein RecF</fullName>
    </submittedName>
</protein>
<dbReference type="GO" id="GO:0005524">
    <property type="term" value="F:ATP binding"/>
    <property type="evidence" value="ECO:0007669"/>
    <property type="project" value="UniProtKB-KW"/>
</dbReference>
<comment type="caution">
    <text evidence="6">The sequence shown here is derived from an EMBL/GenBank/DDBJ whole genome shotgun (WGS) entry which is preliminary data.</text>
</comment>
<gene>
    <name evidence="6" type="primary">recF_46</name>
    <name evidence="6" type="ORF">SDC9_100359</name>
</gene>
<organism evidence="6">
    <name type="scientific">bioreactor metagenome</name>
    <dbReference type="NCBI Taxonomy" id="1076179"/>
    <lineage>
        <taxon>unclassified sequences</taxon>
        <taxon>metagenomes</taxon>
        <taxon>ecological metagenomes</taxon>
    </lineage>
</organism>
<evidence type="ECO:0000256" key="5">
    <source>
        <dbReference type="ARBA" id="ARBA00023125"/>
    </source>
</evidence>
<dbReference type="PANTHER" id="PTHR32182:SF0">
    <property type="entry name" value="DNA REPLICATION AND REPAIR PROTEIN RECF"/>
    <property type="match status" value="1"/>
</dbReference>
<evidence type="ECO:0000256" key="1">
    <source>
        <dbReference type="ARBA" id="ARBA00022490"/>
    </source>
</evidence>
<evidence type="ECO:0000313" key="6">
    <source>
        <dbReference type="EMBL" id="MPM53591.1"/>
    </source>
</evidence>
<dbReference type="GO" id="GO:0006260">
    <property type="term" value="P:DNA replication"/>
    <property type="evidence" value="ECO:0007669"/>
    <property type="project" value="UniProtKB-KW"/>
</dbReference>
<dbReference type="SUPFAM" id="SSF52540">
    <property type="entry name" value="P-loop containing nucleoside triphosphate hydrolases"/>
    <property type="match status" value="1"/>
</dbReference>
<evidence type="ECO:0000256" key="4">
    <source>
        <dbReference type="ARBA" id="ARBA00022840"/>
    </source>
</evidence>
<dbReference type="PANTHER" id="PTHR32182">
    <property type="entry name" value="DNA REPLICATION AND REPAIR PROTEIN RECF"/>
    <property type="match status" value="1"/>
</dbReference>
<name>A0A645AMP4_9ZZZZ</name>
<evidence type="ECO:0000256" key="2">
    <source>
        <dbReference type="ARBA" id="ARBA00022705"/>
    </source>
</evidence>
<evidence type="ECO:0000256" key="3">
    <source>
        <dbReference type="ARBA" id="ARBA00022741"/>
    </source>
</evidence>
<proteinExistence type="inferred from homology"/>
<dbReference type="AlphaFoldDB" id="A0A645AMP4"/>
<dbReference type="Gene3D" id="1.20.1050.90">
    <property type="entry name" value="RecF/RecN/SMC, N-terminal domain"/>
    <property type="match status" value="1"/>
</dbReference>
<dbReference type="InterPro" id="IPR027417">
    <property type="entry name" value="P-loop_NTPase"/>
</dbReference>
<reference evidence="6" key="1">
    <citation type="submission" date="2019-08" db="EMBL/GenBank/DDBJ databases">
        <authorList>
            <person name="Kucharzyk K."/>
            <person name="Murdoch R.W."/>
            <person name="Higgins S."/>
            <person name="Loffler F."/>
        </authorList>
    </citation>
    <scope>NUCLEOTIDE SEQUENCE</scope>
</reference>
<dbReference type="PROSITE" id="PS00618">
    <property type="entry name" value="RECF_2"/>
    <property type="match status" value="1"/>
</dbReference>
<keyword evidence="1" id="KW-0963">Cytoplasm</keyword>
<dbReference type="GO" id="GO:0006302">
    <property type="term" value="P:double-strand break repair"/>
    <property type="evidence" value="ECO:0007669"/>
    <property type="project" value="TreeGrafter"/>
</dbReference>
<keyword evidence="3" id="KW-0547">Nucleotide-binding</keyword>
<keyword evidence="2" id="KW-0235">DNA replication</keyword>
<dbReference type="EMBL" id="VSSQ01014409">
    <property type="protein sequence ID" value="MPM53591.1"/>
    <property type="molecule type" value="Genomic_DNA"/>
</dbReference>
<keyword evidence="5" id="KW-0238">DNA-binding</keyword>
<dbReference type="GO" id="GO:0003697">
    <property type="term" value="F:single-stranded DNA binding"/>
    <property type="evidence" value="ECO:0007669"/>
    <property type="project" value="InterPro"/>
</dbReference>
<keyword evidence="4" id="KW-0067">ATP-binding</keyword>
<dbReference type="InterPro" id="IPR042174">
    <property type="entry name" value="RecF_2"/>
</dbReference>
<accession>A0A645AMP4</accession>
<dbReference type="InterPro" id="IPR018078">
    <property type="entry name" value="DNA-binding_RecF_CS"/>
</dbReference>
<dbReference type="InterPro" id="IPR001238">
    <property type="entry name" value="DNA-binding_RecF"/>
</dbReference>
<dbReference type="HAMAP" id="MF_00365">
    <property type="entry name" value="RecF"/>
    <property type="match status" value="1"/>
</dbReference>
<dbReference type="NCBIfam" id="TIGR00611">
    <property type="entry name" value="recf"/>
    <property type="match status" value="1"/>
</dbReference>
<dbReference type="GO" id="GO:0000731">
    <property type="term" value="P:DNA synthesis involved in DNA repair"/>
    <property type="evidence" value="ECO:0007669"/>
    <property type="project" value="TreeGrafter"/>
</dbReference>